<dbReference type="PANTHER" id="PTHR47797:SF1">
    <property type="entry name" value="CYTOCHROME B561 DOMAIN-CONTAINING PROTEIN-RELATED"/>
    <property type="match status" value="1"/>
</dbReference>
<dbReference type="EMBL" id="MU853560">
    <property type="protein sequence ID" value="KAK4146597.1"/>
    <property type="molecule type" value="Genomic_DNA"/>
</dbReference>
<dbReference type="CDD" id="cd09630">
    <property type="entry name" value="CDH_like_cytochrome"/>
    <property type="match status" value="1"/>
</dbReference>
<dbReference type="PANTHER" id="PTHR47797">
    <property type="entry name" value="DEHYDROGENASE, PUTATIVE (AFU_ORTHOLOGUE AFUA_8G05805)-RELATED"/>
    <property type="match status" value="1"/>
</dbReference>
<keyword evidence="1" id="KW-1133">Transmembrane helix</keyword>
<dbReference type="RefSeq" id="XP_062639968.1">
    <property type="nucleotide sequence ID" value="XM_062779594.1"/>
</dbReference>
<dbReference type="SUPFAM" id="SSF49344">
    <property type="entry name" value="CBD9-like"/>
    <property type="match status" value="1"/>
</dbReference>
<feature type="transmembrane region" description="Helical" evidence="1">
    <location>
        <begin position="340"/>
        <end position="361"/>
    </location>
</feature>
<sequence length="387" mass="42037">MVASLAQSAISTLFVPDTDSIVSFNIPPNSDDINFYATTPDWYQYTAIGFGTSMSDALILVLYPSEDGKGVTVSPRRSTGNTEPVHAPETKVTVHMSAVNDNSDMIVNATCHGCQAFTKVGSAAPMMFAVGPDLDLKSDDLAAEIRRHVAYAKFNINLLKATGPGGISSAISGSASASGSDTILNSGELHQDSNTAATAHGIVYGIATLAVAPFDSLVAGAMGSRWAWMHGITATVYFAFVIGAFVPGVMISREHVATQQYRTPHQVLGLIAFAVLTIMFLWGIALSWIKRSAKQRGQEPPESTRLLAIIHRWTCRLIWVLTLVNIGLGLKLSEQKTVFLLAYIAVALGLLVIIVPVYFCMWRFTKKKKEKEEAGHEMYTIYDHNYR</sequence>
<feature type="transmembrane region" description="Helical" evidence="1">
    <location>
        <begin position="310"/>
        <end position="328"/>
    </location>
</feature>
<feature type="transmembrane region" description="Helical" evidence="1">
    <location>
        <begin position="267"/>
        <end position="289"/>
    </location>
</feature>
<protein>
    <recommendedName>
        <fullName evidence="2">Cellobiose dehydrogenase-like cytochrome domain-containing protein</fullName>
    </recommendedName>
</protein>
<keyword evidence="1" id="KW-0812">Transmembrane</keyword>
<organism evidence="3 4">
    <name type="scientific">Dichotomopilus funicola</name>
    <dbReference type="NCBI Taxonomy" id="1934379"/>
    <lineage>
        <taxon>Eukaryota</taxon>
        <taxon>Fungi</taxon>
        <taxon>Dikarya</taxon>
        <taxon>Ascomycota</taxon>
        <taxon>Pezizomycotina</taxon>
        <taxon>Sordariomycetes</taxon>
        <taxon>Sordariomycetidae</taxon>
        <taxon>Sordariales</taxon>
        <taxon>Chaetomiaceae</taxon>
        <taxon>Dichotomopilus</taxon>
    </lineage>
</organism>
<dbReference type="Pfam" id="PF16010">
    <property type="entry name" value="CDH-cyt"/>
    <property type="match status" value="1"/>
</dbReference>
<dbReference type="GeneID" id="87816207"/>
<dbReference type="Gene3D" id="1.20.120.1770">
    <property type="match status" value="1"/>
</dbReference>
<name>A0AAN6V859_9PEZI</name>
<feature type="transmembrane region" description="Helical" evidence="1">
    <location>
        <begin position="201"/>
        <end position="219"/>
    </location>
</feature>
<dbReference type="InterPro" id="IPR015920">
    <property type="entry name" value="Cellobiose_DH-like_cyt"/>
</dbReference>
<feature type="transmembrane region" description="Helical" evidence="1">
    <location>
        <begin position="226"/>
        <end position="247"/>
    </location>
</feature>
<evidence type="ECO:0000256" key="1">
    <source>
        <dbReference type="SAM" id="Phobius"/>
    </source>
</evidence>
<feature type="domain" description="Cellobiose dehydrogenase-like cytochrome" evidence="2">
    <location>
        <begin position="22"/>
        <end position="162"/>
    </location>
</feature>
<dbReference type="AlphaFoldDB" id="A0AAN6V859"/>
<keyword evidence="4" id="KW-1185">Reference proteome</keyword>
<dbReference type="Gene3D" id="2.60.40.1210">
    <property type="entry name" value="Cellobiose dehydrogenase, cytochrome domain"/>
    <property type="match status" value="1"/>
</dbReference>
<evidence type="ECO:0000259" key="2">
    <source>
        <dbReference type="Pfam" id="PF16010"/>
    </source>
</evidence>
<gene>
    <name evidence="3" type="ORF">C8A04DRAFT_25513</name>
</gene>
<evidence type="ECO:0000313" key="3">
    <source>
        <dbReference type="EMBL" id="KAK4146597.1"/>
    </source>
</evidence>
<evidence type="ECO:0000313" key="4">
    <source>
        <dbReference type="Proteomes" id="UP001302676"/>
    </source>
</evidence>
<reference evidence="3" key="2">
    <citation type="submission" date="2023-05" db="EMBL/GenBank/DDBJ databases">
        <authorList>
            <consortium name="Lawrence Berkeley National Laboratory"/>
            <person name="Steindorff A."/>
            <person name="Hensen N."/>
            <person name="Bonometti L."/>
            <person name="Westerberg I."/>
            <person name="Brannstrom I.O."/>
            <person name="Guillou S."/>
            <person name="Cros-Aarteil S."/>
            <person name="Calhoun S."/>
            <person name="Haridas S."/>
            <person name="Kuo A."/>
            <person name="Mondo S."/>
            <person name="Pangilinan J."/>
            <person name="Riley R."/>
            <person name="Labutti K."/>
            <person name="Andreopoulos B."/>
            <person name="Lipzen A."/>
            <person name="Chen C."/>
            <person name="Yanf M."/>
            <person name="Daum C."/>
            <person name="Ng V."/>
            <person name="Clum A."/>
            <person name="Ohm R."/>
            <person name="Martin F."/>
            <person name="Silar P."/>
            <person name="Natvig D."/>
            <person name="Lalanne C."/>
            <person name="Gautier V."/>
            <person name="Ament-Velasquez S.L."/>
            <person name="Kruys A."/>
            <person name="Hutchinson M.I."/>
            <person name="Powell A.J."/>
            <person name="Barry K."/>
            <person name="Miller A.N."/>
            <person name="Grigoriev I.V."/>
            <person name="Debuchy R."/>
            <person name="Gladieux P."/>
            <person name="Thoren M.H."/>
            <person name="Johannesson H."/>
        </authorList>
    </citation>
    <scope>NUCLEOTIDE SEQUENCE</scope>
    <source>
        <strain evidence="3">CBS 141.50</strain>
    </source>
</reference>
<comment type="caution">
    <text evidence="3">The sequence shown here is derived from an EMBL/GenBank/DDBJ whole genome shotgun (WGS) entry which is preliminary data.</text>
</comment>
<reference evidence="3" key="1">
    <citation type="journal article" date="2023" name="Mol. Phylogenet. Evol.">
        <title>Genome-scale phylogeny and comparative genomics of the fungal order Sordariales.</title>
        <authorList>
            <person name="Hensen N."/>
            <person name="Bonometti L."/>
            <person name="Westerberg I."/>
            <person name="Brannstrom I.O."/>
            <person name="Guillou S."/>
            <person name="Cros-Aarteil S."/>
            <person name="Calhoun S."/>
            <person name="Haridas S."/>
            <person name="Kuo A."/>
            <person name="Mondo S."/>
            <person name="Pangilinan J."/>
            <person name="Riley R."/>
            <person name="LaButti K."/>
            <person name="Andreopoulos B."/>
            <person name="Lipzen A."/>
            <person name="Chen C."/>
            <person name="Yan M."/>
            <person name="Daum C."/>
            <person name="Ng V."/>
            <person name="Clum A."/>
            <person name="Steindorff A."/>
            <person name="Ohm R.A."/>
            <person name="Martin F."/>
            <person name="Silar P."/>
            <person name="Natvig D.O."/>
            <person name="Lalanne C."/>
            <person name="Gautier V."/>
            <person name="Ament-Velasquez S.L."/>
            <person name="Kruys A."/>
            <person name="Hutchinson M.I."/>
            <person name="Powell A.J."/>
            <person name="Barry K."/>
            <person name="Miller A.N."/>
            <person name="Grigoriev I.V."/>
            <person name="Debuchy R."/>
            <person name="Gladieux P."/>
            <person name="Hiltunen Thoren M."/>
            <person name="Johannesson H."/>
        </authorList>
    </citation>
    <scope>NUCLEOTIDE SEQUENCE</scope>
    <source>
        <strain evidence="3">CBS 141.50</strain>
    </source>
</reference>
<accession>A0AAN6V859</accession>
<keyword evidence="1" id="KW-0472">Membrane</keyword>
<dbReference type="Proteomes" id="UP001302676">
    <property type="component" value="Unassembled WGS sequence"/>
</dbReference>
<proteinExistence type="predicted"/>